<keyword evidence="2" id="KW-1185">Reference proteome</keyword>
<dbReference type="EMBL" id="JAYMRU010000013">
    <property type="protein sequence ID" value="MEM5402174.1"/>
    <property type="molecule type" value="Genomic_DNA"/>
</dbReference>
<reference evidence="1" key="1">
    <citation type="submission" date="2024-01" db="EMBL/GenBank/DDBJ databases">
        <title>The diversity of rhizobia nodulating Mimosa spp. in eleven states of Brazil covering several biomes is determined by host plant, location, and edaphic factors.</title>
        <authorList>
            <person name="Rouws L."/>
            <person name="Barauna A."/>
            <person name="Beukes C."/>
            <person name="De Faria S.M."/>
            <person name="Gross E."/>
            <person name="Dos Reis Junior F.B."/>
            <person name="Simon M."/>
            <person name="Maluk M."/>
            <person name="Odee D.W."/>
            <person name="Kenicer G."/>
            <person name="Young J.P.W."/>
            <person name="Reis V.M."/>
            <person name="Zilli J."/>
            <person name="James E.K."/>
        </authorList>
    </citation>
    <scope>NUCLEOTIDE SEQUENCE</scope>
    <source>
        <strain evidence="1">JPY452</strain>
    </source>
</reference>
<comment type="caution">
    <text evidence="1">The sequence shown here is derived from an EMBL/GenBank/DDBJ whole genome shotgun (WGS) entry which is preliminary data.</text>
</comment>
<organism evidence="1 2">
    <name type="scientific">Paraburkholderia unamae</name>
    <dbReference type="NCBI Taxonomy" id="219649"/>
    <lineage>
        <taxon>Bacteria</taxon>
        <taxon>Pseudomonadati</taxon>
        <taxon>Pseudomonadota</taxon>
        <taxon>Betaproteobacteria</taxon>
        <taxon>Burkholderiales</taxon>
        <taxon>Burkholderiaceae</taxon>
        <taxon>Paraburkholderia</taxon>
    </lineage>
</organism>
<proteinExistence type="predicted"/>
<gene>
    <name evidence="1" type="ORF">VSR83_19065</name>
</gene>
<evidence type="ECO:0000313" key="2">
    <source>
        <dbReference type="Proteomes" id="UP001392318"/>
    </source>
</evidence>
<accession>A0ACC6RKE4</accession>
<evidence type="ECO:0000313" key="1">
    <source>
        <dbReference type="EMBL" id="MEM5402174.1"/>
    </source>
</evidence>
<sequence length="134" mass="15048">MLGSQLVRVARGEPTLLDAITGYETQMRRYGFHAVYESRKQFDERDAIHRPIVGRLALGAMRTAMRVVNNVPPLKRRMIDSENRFSGSEEEDRDGFALGHAAGPDPAHVRMSPTSRLIKSVCESALFARTHAIR</sequence>
<dbReference type="Proteomes" id="UP001392318">
    <property type="component" value="Unassembled WGS sequence"/>
</dbReference>
<protein>
    <submittedName>
        <fullName evidence="1">Uncharacterized protein</fullName>
    </submittedName>
</protein>
<name>A0ACC6RKE4_9BURK</name>